<evidence type="ECO:0000313" key="5">
    <source>
        <dbReference type="EMBL" id="EFW06533.1"/>
    </source>
</evidence>
<dbReference type="InterPro" id="IPR052700">
    <property type="entry name" value="Carb_kinase_PfkB-like"/>
</dbReference>
<dbReference type="InterPro" id="IPR029056">
    <property type="entry name" value="Ribokinase-like"/>
</dbReference>
<evidence type="ECO:0000256" key="1">
    <source>
        <dbReference type="ARBA" id="ARBA00010688"/>
    </source>
</evidence>
<evidence type="ECO:0000256" key="3">
    <source>
        <dbReference type="ARBA" id="ARBA00022777"/>
    </source>
</evidence>
<dbReference type="Pfam" id="PF00294">
    <property type="entry name" value="PfkB"/>
    <property type="match status" value="1"/>
</dbReference>
<reference evidence="5 6" key="1">
    <citation type="submission" date="2010-12" db="EMBL/GenBank/DDBJ databases">
        <title>The Genome Sequence of Coprobacillus sp. strain 29_1.</title>
        <authorList>
            <consortium name="The Broad Institute Genome Sequencing Platform"/>
            <person name="Earl A."/>
            <person name="Ward D."/>
            <person name="Feldgarden M."/>
            <person name="Gevers D."/>
            <person name="Daigneault M."/>
            <person name="Sibley C.D."/>
            <person name="White A."/>
            <person name="Strauss J."/>
            <person name="Allen-Vercoe E."/>
            <person name="Young S.K."/>
            <person name="Zeng Q."/>
            <person name="Gargeya S."/>
            <person name="Fitzgerald M."/>
            <person name="Haas B."/>
            <person name="Abouelleil A."/>
            <person name="Alvarado L."/>
            <person name="Arachchi H.M."/>
            <person name="Berlin A."/>
            <person name="Brown A."/>
            <person name="Chapman S.B."/>
            <person name="Chen Z."/>
            <person name="Dunbar C."/>
            <person name="Freedman E."/>
            <person name="Gearin G."/>
            <person name="Gellesch M."/>
            <person name="Goldberg J."/>
            <person name="Griggs A."/>
            <person name="Gujja S."/>
            <person name="Heilman E."/>
            <person name="Heiman D."/>
            <person name="Howarth C."/>
            <person name="Larson L."/>
            <person name="Lui A."/>
            <person name="MacDonald P.J.P."/>
            <person name="Mehta T."/>
            <person name="Montmayeur A."/>
            <person name="Murphy C."/>
            <person name="Neiman D."/>
            <person name="Pearson M."/>
            <person name="Priest M."/>
            <person name="Roberts A."/>
            <person name="Saif S."/>
            <person name="Shea T."/>
            <person name="Shenoy N."/>
            <person name="Sisk P."/>
            <person name="Stolte C."/>
            <person name="Sykes S."/>
            <person name="White J."/>
            <person name="Yandava C."/>
            <person name="Nusbaum C."/>
            <person name="Birren B."/>
        </authorList>
    </citation>
    <scope>NUCLEOTIDE SEQUENCE [LARGE SCALE GENOMIC DNA]</scope>
    <source>
        <strain evidence="5 6">29_1</strain>
    </source>
</reference>
<name>E7G5N2_9FIRM</name>
<dbReference type="EMBL" id="ADKX01000001">
    <property type="protein sequence ID" value="EFW06533.1"/>
    <property type="molecule type" value="Genomic_DNA"/>
</dbReference>
<evidence type="ECO:0000259" key="4">
    <source>
        <dbReference type="Pfam" id="PF00294"/>
    </source>
</evidence>
<dbReference type="Gene3D" id="3.40.1190.20">
    <property type="match status" value="1"/>
</dbReference>
<dbReference type="RefSeq" id="WP_008787198.1">
    <property type="nucleotide sequence ID" value="NZ_AKCB01000001.1"/>
</dbReference>
<keyword evidence="3 5" id="KW-0418">Kinase</keyword>
<dbReference type="Proteomes" id="UP000003157">
    <property type="component" value="Unassembled WGS sequence"/>
</dbReference>
<dbReference type="GO" id="GO:0016301">
    <property type="term" value="F:kinase activity"/>
    <property type="evidence" value="ECO:0007669"/>
    <property type="project" value="UniProtKB-KW"/>
</dbReference>
<dbReference type="SUPFAM" id="SSF53613">
    <property type="entry name" value="Ribokinase-like"/>
    <property type="match status" value="1"/>
</dbReference>
<dbReference type="GeneID" id="78229502"/>
<dbReference type="AlphaFoldDB" id="E7G5N2"/>
<dbReference type="HOGENOM" id="CLU_027634_0_1_9"/>
<dbReference type="PANTHER" id="PTHR43320">
    <property type="entry name" value="SUGAR KINASE"/>
    <property type="match status" value="1"/>
</dbReference>
<keyword evidence="2" id="KW-0808">Transferase</keyword>
<proteinExistence type="inferred from homology"/>
<evidence type="ECO:0000256" key="2">
    <source>
        <dbReference type="ARBA" id="ARBA00022679"/>
    </source>
</evidence>
<dbReference type="CDD" id="cd01166">
    <property type="entry name" value="KdgK"/>
    <property type="match status" value="1"/>
</dbReference>
<dbReference type="PANTHER" id="PTHR43320:SF2">
    <property type="entry name" value="2-DEHYDRO-3-DEOXYGLUCONOKINASE_2-DEHYDRO-3-DEOXYGALACTONOKINASE"/>
    <property type="match status" value="1"/>
</dbReference>
<comment type="similarity">
    <text evidence="1">Belongs to the carbohydrate kinase PfkB family.</text>
</comment>
<dbReference type="OrthoDB" id="9813569at2"/>
<feature type="domain" description="Carbohydrate kinase PfkB" evidence="4">
    <location>
        <begin position="1"/>
        <end position="305"/>
    </location>
</feature>
<accession>E7G5N2</accession>
<dbReference type="eggNOG" id="COG0524">
    <property type="taxonomic scope" value="Bacteria"/>
</dbReference>
<evidence type="ECO:0000313" key="6">
    <source>
        <dbReference type="Proteomes" id="UP000003157"/>
    </source>
</evidence>
<protein>
    <submittedName>
        <fullName evidence="5">2-keto-3-deoxygluconate kinase</fullName>
    </submittedName>
</protein>
<dbReference type="InterPro" id="IPR011611">
    <property type="entry name" value="PfkB_dom"/>
</dbReference>
<organism evidence="5 6">
    <name type="scientific">Coprobacillus cateniformis</name>
    <dbReference type="NCBI Taxonomy" id="100884"/>
    <lineage>
        <taxon>Bacteria</taxon>
        <taxon>Bacillati</taxon>
        <taxon>Bacillota</taxon>
        <taxon>Erysipelotrichia</taxon>
        <taxon>Erysipelotrichales</taxon>
        <taxon>Coprobacillaceae</taxon>
        <taxon>Coprobacillus</taxon>
    </lineage>
</organism>
<sequence>MKKILFFGEPLIRITPSFYEKLNDKTNCTLYYGGSEINIARNMSAFGIDTAIFTGLPEHEVGNSFIDFLKQSQIDSNNIQRCGERIGLYYLINGYGVRNSEVYYDRQHTSINDIDIQNIDMNQLFNGITHFHFSGITIAISQHVRDILQVLLEEAKKREIIISIDLNLRTKMISIEDAKKEFSHFAKYADYCFGIDPLMKDENDLTMFDRQHATEKTIEKRMQELQAAYQFKAIFHTIRNVDENMINSYEAYAYDHHLYHSVILKTALLERVGSGDAFVAGLLYQIMNQENLQETIDFAVASGTYKCVVIGDNMYENSQTIYRLLENHSEISR</sequence>
<gene>
    <name evidence="5" type="ORF">HMPREF9488_00070</name>
</gene>
<comment type="caution">
    <text evidence="5">The sequence shown here is derived from an EMBL/GenBank/DDBJ whole genome shotgun (WGS) entry which is preliminary data.</text>
</comment>
<dbReference type="STRING" id="100884.GCA_000269565_01629"/>
<keyword evidence="6" id="KW-1185">Reference proteome</keyword>